<dbReference type="AlphaFoldDB" id="V6J5T9"/>
<dbReference type="RefSeq" id="WP_023509973.1">
    <property type="nucleotide sequence ID" value="NZ_AWTC01000006.1"/>
</dbReference>
<protein>
    <submittedName>
        <fullName evidence="1">Uncharacterized protein</fullName>
    </submittedName>
</protein>
<dbReference type="OrthoDB" id="1845039at2"/>
<proteinExistence type="predicted"/>
<evidence type="ECO:0000313" key="2">
    <source>
        <dbReference type="Proteomes" id="UP000018296"/>
    </source>
</evidence>
<gene>
    <name evidence="1" type="ORF">P343_08550</name>
</gene>
<dbReference type="Proteomes" id="UP000018296">
    <property type="component" value="Unassembled WGS sequence"/>
</dbReference>
<dbReference type="STRING" id="1395513.P343_08550"/>
<dbReference type="eggNOG" id="ENOG50306SJ">
    <property type="taxonomic scope" value="Bacteria"/>
</dbReference>
<comment type="caution">
    <text evidence="1">The sequence shown here is derived from an EMBL/GenBank/DDBJ whole genome shotgun (WGS) entry which is preliminary data.</text>
</comment>
<sequence length="327" mass="37890">MSAENQQSNPLNHLRHEQPDALIEEWNKIRSTDHERALTLINDPGLEFPVLYMLRDQLETRSDDLDHRTRIALSHIRNVLHGADLGITHAASFANQHDEVVGSMLWILQTGWKNIVSTDYTQVIDQTAINLLHTFHENWLKEMVDLVFYRYKNKSQRHYLISAMWETAQPICLVYMSNYLLSDQTVESNYARRMLSFIPEVRHAVDNPAALLTFETWYEENAHYLVYTGETNDAVPGGHPYRIHYSAKYLGKTVSPLSGEPVQTLMPNEKKNYYDFIKLPLRLQTSLSAYSSLLRKQQPQIWRAWIIDPLKEQLQSISNPAHGGYGL</sequence>
<organism evidence="1 2">
    <name type="scientific">Sporolactobacillus laevolacticus DSM 442</name>
    <dbReference type="NCBI Taxonomy" id="1395513"/>
    <lineage>
        <taxon>Bacteria</taxon>
        <taxon>Bacillati</taxon>
        <taxon>Bacillota</taxon>
        <taxon>Bacilli</taxon>
        <taxon>Bacillales</taxon>
        <taxon>Sporolactobacillaceae</taxon>
        <taxon>Sporolactobacillus</taxon>
    </lineage>
</organism>
<name>V6J5T9_9BACL</name>
<dbReference type="PATRIC" id="fig|1395513.3.peg.1733"/>
<dbReference type="EMBL" id="AWTC01000006">
    <property type="protein sequence ID" value="EST12129.1"/>
    <property type="molecule type" value="Genomic_DNA"/>
</dbReference>
<keyword evidence="2" id="KW-1185">Reference proteome</keyword>
<accession>V6J5T9</accession>
<reference evidence="1 2" key="1">
    <citation type="journal article" date="2013" name="Genome Announc.">
        <title>Genome Sequence of Sporolactobacillus laevolacticus DSM442, an Efficient Polymer-Grade D-Lactate Producer from Agricultural Waste Cottonseed as a Nitrogen Source.</title>
        <authorList>
            <person name="Wang H."/>
            <person name="Wang L."/>
            <person name="Ju J."/>
            <person name="Yu B."/>
            <person name="Ma Y."/>
        </authorList>
    </citation>
    <scope>NUCLEOTIDE SEQUENCE [LARGE SCALE GENOMIC DNA]</scope>
    <source>
        <strain evidence="1 2">DSM 442</strain>
    </source>
</reference>
<evidence type="ECO:0000313" key="1">
    <source>
        <dbReference type="EMBL" id="EST12129.1"/>
    </source>
</evidence>